<dbReference type="SUPFAM" id="SSF56519">
    <property type="entry name" value="Penicillin binding protein dimerisation domain"/>
    <property type="match status" value="1"/>
</dbReference>
<evidence type="ECO:0000256" key="4">
    <source>
        <dbReference type="ARBA" id="ARBA00022692"/>
    </source>
</evidence>
<dbReference type="Gene3D" id="3.40.710.10">
    <property type="entry name" value="DD-peptidase/beta-lactamase superfamily"/>
    <property type="match status" value="1"/>
</dbReference>
<evidence type="ECO:0000256" key="1">
    <source>
        <dbReference type="ARBA" id="ARBA00004167"/>
    </source>
</evidence>
<gene>
    <name evidence="13" type="ORF">A2928_04290</name>
</gene>
<dbReference type="InterPro" id="IPR050515">
    <property type="entry name" value="Beta-lactam/transpept"/>
</dbReference>
<evidence type="ECO:0000256" key="6">
    <source>
        <dbReference type="ARBA" id="ARBA00022984"/>
    </source>
</evidence>
<keyword evidence="7 10" id="KW-1133">Transmembrane helix</keyword>
<dbReference type="Pfam" id="PF00905">
    <property type="entry name" value="Transpeptidase"/>
    <property type="match status" value="1"/>
</dbReference>
<name>A0A1G2NGP3_9BACT</name>
<dbReference type="GO" id="GO:0071972">
    <property type="term" value="F:peptidoglycan L,D-transpeptidase activity"/>
    <property type="evidence" value="ECO:0007669"/>
    <property type="project" value="TreeGrafter"/>
</dbReference>
<dbReference type="InterPro" id="IPR036138">
    <property type="entry name" value="PBP_dimer_sf"/>
</dbReference>
<keyword evidence="6" id="KW-0573">Peptidoglycan synthesis</keyword>
<reference evidence="13 14" key="1">
    <citation type="journal article" date="2016" name="Nat. Commun.">
        <title>Thousands of microbial genomes shed light on interconnected biogeochemical processes in an aquifer system.</title>
        <authorList>
            <person name="Anantharaman K."/>
            <person name="Brown C.T."/>
            <person name="Hug L.A."/>
            <person name="Sharon I."/>
            <person name="Castelle C.J."/>
            <person name="Probst A.J."/>
            <person name="Thomas B.C."/>
            <person name="Singh A."/>
            <person name="Wilkins M.J."/>
            <person name="Karaoz U."/>
            <person name="Brodie E.L."/>
            <person name="Williams K.H."/>
            <person name="Hubbard S.S."/>
            <person name="Banfield J.F."/>
        </authorList>
    </citation>
    <scope>NUCLEOTIDE SEQUENCE [LARGE SCALE GENOMIC DNA]</scope>
</reference>
<feature type="domain" description="Penicillin-binding protein dimerisation" evidence="12">
    <location>
        <begin position="126"/>
        <end position="192"/>
    </location>
</feature>
<protein>
    <recommendedName>
        <fullName evidence="15">Penicillin-binding protein transpeptidase domain-containing protein</fullName>
    </recommendedName>
</protein>
<sequence>MRKRRILDFFTKKTDQRSSEIFPEEIFLDSTNLPSFDIHQFEGRMEKPISKGVFIVAGLFFFLIGVGYLVKVADLQIVEGSSFSARSTNNRLQHELFFAERGVITDRNGVLLAWNGPNKASPEFSRREYTAIAGHAHVLGYVRYPAIDANGFYYETEYKGVTGVEEFYNSYLSGKNGLKIIETTALGDITSENAITPAEHGETLRLSIDSEFQEKFYDIIRELSNDVGFLGGAAALMNLKTGEILAMTSYPEYSPDLLTNGADNEQITVALNAPGTPFLNRITSGLYTPGSIMKAYVALGALNEKIISPDRQILSTGSLVIPNIYDSENASVFNDWKAHGYVDMRRALAVSSNVYFYEIGGGYKDQAGLGITNIEKYFRMFGFGSPVEAEFFRGPSGTIPNPSWKRSTFEDDWRLGDTYNTAIGQYGVQVVPMQALIGVATIANEGVVPVPTIIKTDAPLFGKPVDIPREYFEVVKEGMRQGVLEGTAAALNVSGLNIAAKTGTAEIGSLKQYVNSWVTGFLPYDDPKYAFVVVMEKGRRSNLIGAPAVARQFFEWMAINRWEEFVK</sequence>
<dbReference type="PANTHER" id="PTHR30627">
    <property type="entry name" value="PEPTIDOGLYCAN D,D-TRANSPEPTIDASE"/>
    <property type="match status" value="1"/>
</dbReference>
<evidence type="ECO:0008006" key="15">
    <source>
        <dbReference type="Google" id="ProtNLM"/>
    </source>
</evidence>
<dbReference type="GO" id="GO:0008658">
    <property type="term" value="F:penicillin binding"/>
    <property type="evidence" value="ECO:0007669"/>
    <property type="project" value="InterPro"/>
</dbReference>
<feature type="transmembrane region" description="Helical" evidence="10">
    <location>
        <begin position="52"/>
        <end position="70"/>
    </location>
</feature>
<dbReference type="PANTHER" id="PTHR30627:SF2">
    <property type="entry name" value="PEPTIDOGLYCAN D,D-TRANSPEPTIDASE MRDA"/>
    <property type="match status" value="1"/>
</dbReference>
<evidence type="ECO:0000313" key="14">
    <source>
        <dbReference type="Proteomes" id="UP000176221"/>
    </source>
</evidence>
<dbReference type="Gene3D" id="3.90.1310.10">
    <property type="entry name" value="Penicillin-binding protein 2a (Domain 2)"/>
    <property type="match status" value="1"/>
</dbReference>
<evidence type="ECO:0000256" key="8">
    <source>
        <dbReference type="ARBA" id="ARBA00023136"/>
    </source>
</evidence>
<accession>A0A1G2NGP3</accession>
<dbReference type="Proteomes" id="UP000176221">
    <property type="component" value="Unassembled WGS sequence"/>
</dbReference>
<dbReference type="GO" id="GO:0071555">
    <property type="term" value="P:cell wall organization"/>
    <property type="evidence" value="ECO:0007669"/>
    <property type="project" value="UniProtKB-KW"/>
</dbReference>
<organism evidence="13 14">
    <name type="scientific">Candidatus Taylorbacteria bacterium RIFCSPLOWO2_01_FULL_45_15b</name>
    <dbReference type="NCBI Taxonomy" id="1802319"/>
    <lineage>
        <taxon>Bacteria</taxon>
        <taxon>Candidatus Tayloriibacteriota</taxon>
    </lineage>
</organism>
<dbReference type="AlphaFoldDB" id="A0A1G2NGP3"/>
<keyword evidence="8 10" id="KW-0472">Membrane</keyword>
<keyword evidence="5" id="KW-0133">Cell shape</keyword>
<dbReference type="EMBL" id="MHRX01000010">
    <property type="protein sequence ID" value="OHA34512.1"/>
    <property type="molecule type" value="Genomic_DNA"/>
</dbReference>
<feature type="domain" description="Penicillin-binding protein transpeptidase" evidence="11">
    <location>
        <begin position="232"/>
        <end position="552"/>
    </location>
</feature>
<dbReference type="STRING" id="1802319.A2928_04290"/>
<dbReference type="GO" id="GO:0009252">
    <property type="term" value="P:peptidoglycan biosynthetic process"/>
    <property type="evidence" value="ECO:0007669"/>
    <property type="project" value="UniProtKB-KW"/>
</dbReference>
<evidence type="ECO:0000256" key="2">
    <source>
        <dbReference type="ARBA" id="ARBA00004236"/>
    </source>
</evidence>
<dbReference type="SUPFAM" id="SSF56601">
    <property type="entry name" value="beta-lactamase/transpeptidase-like"/>
    <property type="match status" value="1"/>
</dbReference>
<keyword evidence="4 10" id="KW-0812">Transmembrane</keyword>
<evidence type="ECO:0000256" key="7">
    <source>
        <dbReference type="ARBA" id="ARBA00022989"/>
    </source>
</evidence>
<keyword evidence="3" id="KW-1003">Cell membrane</keyword>
<evidence type="ECO:0000313" key="13">
    <source>
        <dbReference type="EMBL" id="OHA34512.1"/>
    </source>
</evidence>
<evidence type="ECO:0000259" key="11">
    <source>
        <dbReference type="Pfam" id="PF00905"/>
    </source>
</evidence>
<dbReference type="GO" id="GO:0005886">
    <property type="term" value="C:plasma membrane"/>
    <property type="evidence" value="ECO:0007669"/>
    <property type="project" value="UniProtKB-SubCell"/>
</dbReference>
<dbReference type="InterPro" id="IPR001460">
    <property type="entry name" value="PCN-bd_Tpept"/>
</dbReference>
<evidence type="ECO:0000256" key="10">
    <source>
        <dbReference type="SAM" id="Phobius"/>
    </source>
</evidence>
<dbReference type="InterPro" id="IPR012338">
    <property type="entry name" value="Beta-lactam/transpept-like"/>
</dbReference>
<dbReference type="InterPro" id="IPR005311">
    <property type="entry name" value="PBP_dimer"/>
</dbReference>
<proteinExistence type="predicted"/>
<comment type="caution">
    <text evidence="13">The sequence shown here is derived from an EMBL/GenBank/DDBJ whole genome shotgun (WGS) entry which is preliminary data.</text>
</comment>
<dbReference type="Pfam" id="PF03717">
    <property type="entry name" value="PBP_dimer"/>
    <property type="match status" value="1"/>
</dbReference>
<keyword evidence="9" id="KW-0961">Cell wall biogenesis/degradation</keyword>
<dbReference type="GO" id="GO:0008360">
    <property type="term" value="P:regulation of cell shape"/>
    <property type="evidence" value="ECO:0007669"/>
    <property type="project" value="UniProtKB-KW"/>
</dbReference>
<comment type="subcellular location">
    <subcellularLocation>
        <location evidence="2">Cell membrane</location>
    </subcellularLocation>
    <subcellularLocation>
        <location evidence="1">Membrane</location>
        <topology evidence="1">Single-pass membrane protein</topology>
    </subcellularLocation>
</comment>
<evidence type="ECO:0000259" key="12">
    <source>
        <dbReference type="Pfam" id="PF03717"/>
    </source>
</evidence>
<evidence type="ECO:0000256" key="9">
    <source>
        <dbReference type="ARBA" id="ARBA00023316"/>
    </source>
</evidence>
<evidence type="ECO:0000256" key="5">
    <source>
        <dbReference type="ARBA" id="ARBA00022960"/>
    </source>
</evidence>
<evidence type="ECO:0000256" key="3">
    <source>
        <dbReference type="ARBA" id="ARBA00022475"/>
    </source>
</evidence>